<dbReference type="Pfam" id="PF13289">
    <property type="entry name" value="SIR2_2"/>
    <property type="match status" value="1"/>
</dbReference>
<dbReference type="EMBL" id="BRLB01000016">
    <property type="protein sequence ID" value="GKX31358.1"/>
    <property type="molecule type" value="Genomic_DNA"/>
</dbReference>
<accession>A0A9W5YFH6</accession>
<dbReference type="Gene3D" id="3.40.50.1220">
    <property type="entry name" value="TPP-binding domain"/>
    <property type="match status" value="1"/>
</dbReference>
<sequence>MEKINVLHQMNELKKILSYSKNIGFFFGAGTSCAFGLPNISNLTQGVEDSLEPSLKDEFIKVRESLTQLIGKSIITIEDILNYIRQIRDITHEKDDREHDGISGVNAKQLDLAICRCIFDIIKGKEGNADITDIQKFLAWYDTSNRNYVKEIFTTNYDMLLEKAMEVNCIPYFDGFVGSYEPFFWPESIDKFVPVSELTGNWIRLWKIHGSLNWESKGGLNGEPLKIIRAGKIDEPQNEILIYPSKEKYNLSRKQPFIAYFDRLKNYLLRGELLFIFSGYSFFDQHINDVVFNCLRQNARLYAVVLCFSDEQVEFMQDFGKSYLNLCVMGPTKAIVNGNLCEWSFDDAEDDNDKSEFYWNEIDKNFTLGDFKKLIDFLIENSGRRSIIEEAIHAK</sequence>
<dbReference type="PROSITE" id="PS51257">
    <property type="entry name" value="PROKAR_LIPOPROTEIN"/>
    <property type="match status" value="1"/>
</dbReference>
<name>A0A9W5YFH6_9FIRM</name>
<reference evidence="1" key="1">
    <citation type="submission" date="2022-06" db="EMBL/GenBank/DDBJ databases">
        <title>Vallitalea longa sp. nov., an anaerobic bacterium isolated from marine sediment.</title>
        <authorList>
            <person name="Hirano S."/>
            <person name="Terahara T."/>
            <person name="Mori K."/>
            <person name="Hamada M."/>
            <person name="Matsumoto R."/>
            <person name="Kobayashi T."/>
        </authorList>
    </citation>
    <scope>NUCLEOTIDE SEQUENCE</scope>
    <source>
        <strain evidence="1">SH18-1</strain>
    </source>
</reference>
<dbReference type="InterPro" id="IPR029035">
    <property type="entry name" value="DHS-like_NAD/FAD-binding_dom"/>
</dbReference>
<organism evidence="1 2">
    <name type="scientific">Vallitalea longa</name>
    <dbReference type="NCBI Taxonomy" id="2936439"/>
    <lineage>
        <taxon>Bacteria</taxon>
        <taxon>Bacillati</taxon>
        <taxon>Bacillota</taxon>
        <taxon>Clostridia</taxon>
        <taxon>Lachnospirales</taxon>
        <taxon>Vallitaleaceae</taxon>
        <taxon>Vallitalea</taxon>
    </lineage>
</organism>
<proteinExistence type="predicted"/>
<dbReference type="AlphaFoldDB" id="A0A9W5YFH6"/>
<comment type="caution">
    <text evidence="1">The sequence shown here is derived from an EMBL/GenBank/DDBJ whole genome shotgun (WGS) entry which is preliminary data.</text>
</comment>
<evidence type="ECO:0000313" key="1">
    <source>
        <dbReference type="EMBL" id="GKX31358.1"/>
    </source>
</evidence>
<evidence type="ECO:0000313" key="2">
    <source>
        <dbReference type="Proteomes" id="UP001144256"/>
    </source>
</evidence>
<dbReference type="RefSeq" id="WP_281818332.1">
    <property type="nucleotide sequence ID" value="NZ_BRLB01000016.1"/>
</dbReference>
<dbReference type="Proteomes" id="UP001144256">
    <property type="component" value="Unassembled WGS sequence"/>
</dbReference>
<gene>
    <name evidence="1" type="ORF">SH1V18_38380</name>
</gene>
<keyword evidence="2" id="KW-1185">Reference proteome</keyword>
<dbReference type="SUPFAM" id="SSF52467">
    <property type="entry name" value="DHS-like NAD/FAD-binding domain"/>
    <property type="match status" value="1"/>
</dbReference>
<protein>
    <submittedName>
        <fullName evidence="1">SIR2 family protein</fullName>
    </submittedName>
</protein>